<sequence length="399" mass="43366">MTVYGGWRRTDASRQGAMETQAGFLDRIAGSYWDQVREVINVWCSHLPLEHQKGIRSRLMDRNVDANVHSALWELYVHESLLGSGCSVEIEPTMGTRARKPDFLVSRDGEQFVVEAIWTAERIDDARHGRLAAQLRDAVEKNVESADFVLSMMINTVGRTLPPQKGLKAELSQWLSGLAPGQVAAREARQRSPRYTWREAGWSITFSAIPRRRGSRSGRIIAIYPGVSMFRIDGSPVLGAVEKKGARYGELGLPYIVAVGVAGAFVEDQDIQASLYGSTIDRADAGAGPTLTLAADGYWKPGRDDEHSLVSGVLTVDNPAPGTWTKKSPTLWLSPRAGSFPAPVLPTWSTARLVGNQVDHRPAAAAPHTALGLAQDWPVGDPFPRAPAAVDDTADGTGH</sequence>
<reference evidence="1 2" key="1">
    <citation type="submission" date="2019-09" db="EMBL/GenBank/DDBJ databases">
        <authorList>
            <person name="Leyn A S."/>
        </authorList>
    </citation>
    <scope>NUCLEOTIDE SEQUENCE [LARGE SCALE GENOMIC DNA]</scope>
    <source>
        <strain evidence="1">AA231_1</strain>
    </source>
</reference>
<dbReference type="Proteomes" id="UP000399805">
    <property type="component" value="Unassembled WGS sequence"/>
</dbReference>
<proteinExistence type="predicted"/>
<accession>A0A6I8M0K8</accession>
<organism evidence="1 2">
    <name type="scientific">Amycolatopsis camponoti</name>
    <dbReference type="NCBI Taxonomy" id="2606593"/>
    <lineage>
        <taxon>Bacteria</taxon>
        <taxon>Bacillati</taxon>
        <taxon>Actinomycetota</taxon>
        <taxon>Actinomycetes</taxon>
        <taxon>Pseudonocardiales</taxon>
        <taxon>Pseudonocardiaceae</taxon>
        <taxon>Amycolatopsis</taxon>
    </lineage>
</organism>
<evidence type="ECO:0000313" key="1">
    <source>
        <dbReference type="EMBL" id="VVJ21547.1"/>
    </source>
</evidence>
<gene>
    <name evidence="1" type="ORF">AA23TX_06568</name>
</gene>
<dbReference type="EMBL" id="CABVGP010000002">
    <property type="protein sequence ID" value="VVJ21547.1"/>
    <property type="molecule type" value="Genomic_DNA"/>
</dbReference>
<keyword evidence="2" id="KW-1185">Reference proteome</keyword>
<name>A0A6I8M0K8_9PSEU</name>
<dbReference type="AlphaFoldDB" id="A0A6I8M0K8"/>
<protein>
    <submittedName>
        <fullName evidence="1">Uncharacterized protein</fullName>
    </submittedName>
</protein>
<evidence type="ECO:0000313" key="2">
    <source>
        <dbReference type="Proteomes" id="UP000399805"/>
    </source>
</evidence>